<keyword evidence="2" id="KW-0175">Coiled coil</keyword>
<dbReference type="Ensembl" id="ENSPKIT00000031082.1">
    <property type="protein sequence ID" value="ENSPKIP00000007040.1"/>
    <property type="gene ID" value="ENSPKIG00000023091.1"/>
</dbReference>
<dbReference type="InterPro" id="IPR041588">
    <property type="entry name" value="Integrase_H2C2"/>
</dbReference>
<dbReference type="AlphaFoldDB" id="A0A3B3QN89"/>
<dbReference type="InterPro" id="IPR050951">
    <property type="entry name" value="Retrovirus_Pol_polyprotein"/>
</dbReference>
<dbReference type="InterPro" id="IPR036397">
    <property type="entry name" value="RNaseH_sf"/>
</dbReference>
<dbReference type="Gene3D" id="1.10.340.70">
    <property type="match status" value="1"/>
</dbReference>
<evidence type="ECO:0000256" key="1">
    <source>
        <dbReference type="ARBA" id="ARBA00039658"/>
    </source>
</evidence>
<dbReference type="CDD" id="cd09274">
    <property type="entry name" value="RNase_HI_RT_Ty3"/>
    <property type="match status" value="1"/>
</dbReference>
<dbReference type="STRING" id="1676925.ENSPKIP00000007040"/>
<dbReference type="GO" id="GO:0003676">
    <property type="term" value="F:nucleic acid binding"/>
    <property type="evidence" value="ECO:0007669"/>
    <property type="project" value="InterPro"/>
</dbReference>
<dbReference type="Pfam" id="PF00665">
    <property type="entry name" value="rve"/>
    <property type="match status" value="1"/>
</dbReference>
<sequence length="793" mass="90700">MEKVRVLVNWPIPRCTKDVRQVVGFMSYYRRFVPNFARLARPLHALTGGARRGKRGEQLTPFLWSEDCQQAFDSLRQSLMVSSILAYPNLKSPFILATDGSSLGLGAVLSQVQDGVERVIAFASRGLRGSERNDKNYSAFKLELLALKWAITEKFRDLLMYSKFTVITDHNPLRYLETANLGAVEQRWAAQLAEFDFEVQYKPGSQNTNADVLSRMALALEPEVSDAEKDFLLLNAEEVRACLWPGQVSAPGVSEVRVASQVATEGETYLWRWDEIRRLQMDDAEVGPTLRDVEQNNQPVGRQLKAMEPARRKLISQWDRLRLRNGVLFRRVADPRDGEEVHQLVVPETLRRLVYEAQHEHGGHFSARGTLQQMRRGYYWPLMGKNVQDWVRQCKRCALAKDVFPRIQAPMACMNVTSPLEVLAIDYTVLERSVGGYENVLVLTDMFTRFTIAVPTKDQTARTTAEVLVRHWFVYYGCPSRIHSDQGRSFEAGVIKELCRIYGVSKSRTSPYHPQGNAQCERFNRTMHSMLRTLPPEKKRNWTEYLPELVMVYNSHVHSSTGFAPFYLLFGRDARLPRDILGGVDLESEGAENLDDWVLDHYGRLRTAYEAAQANAQEASQRRKRVYDRNSHAALLQPGDRVLLRNHRHRGRNKIQDKWEKNPYLVVKQNSPDIPVFTVRPEGGGASRVVHRAQLKHCTFPTQRRAHVVRRPRGTEDHSDTEQPDLVCLTPYVHPDTVTHDLGEACDGMEAGTVVDGTEMPSPEVEQVDRLERPLRSSRGQLPIRYRHDYVLS</sequence>
<organism evidence="4 5">
    <name type="scientific">Paramormyrops kingsleyae</name>
    <dbReference type="NCBI Taxonomy" id="1676925"/>
    <lineage>
        <taxon>Eukaryota</taxon>
        <taxon>Metazoa</taxon>
        <taxon>Chordata</taxon>
        <taxon>Craniata</taxon>
        <taxon>Vertebrata</taxon>
        <taxon>Euteleostomi</taxon>
        <taxon>Actinopterygii</taxon>
        <taxon>Neopterygii</taxon>
        <taxon>Teleostei</taxon>
        <taxon>Osteoglossocephala</taxon>
        <taxon>Osteoglossomorpha</taxon>
        <taxon>Osteoglossiformes</taxon>
        <taxon>Mormyridae</taxon>
        <taxon>Paramormyrops</taxon>
    </lineage>
</organism>
<dbReference type="Proteomes" id="UP000261540">
    <property type="component" value="Unplaced"/>
</dbReference>
<evidence type="ECO:0000313" key="4">
    <source>
        <dbReference type="Ensembl" id="ENSPKIP00000007040.1"/>
    </source>
</evidence>
<dbReference type="InterPro" id="IPR043502">
    <property type="entry name" value="DNA/RNA_pol_sf"/>
</dbReference>
<dbReference type="SUPFAM" id="SSF53098">
    <property type="entry name" value="Ribonuclease H-like"/>
    <property type="match status" value="1"/>
</dbReference>
<dbReference type="PANTHER" id="PTHR37984">
    <property type="entry name" value="PROTEIN CBG26694"/>
    <property type="match status" value="1"/>
</dbReference>
<dbReference type="Pfam" id="PF17921">
    <property type="entry name" value="Integrase_H2C2"/>
    <property type="match status" value="1"/>
</dbReference>
<dbReference type="Gene3D" id="3.30.420.10">
    <property type="entry name" value="Ribonuclease H-like superfamily/Ribonuclease H"/>
    <property type="match status" value="1"/>
</dbReference>
<dbReference type="Gene3D" id="3.10.20.370">
    <property type="match status" value="1"/>
</dbReference>
<name>A0A3B3QN89_9TELE</name>
<dbReference type="FunFam" id="3.10.20.370:FF:000001">
    <property type="entry name" value="Retrovirus-related Pol polyprotein from transposon 17.6-like protein"/>
    <property type="match status" value="1"/>
</dbReference>
<dbReference type="InterPro" id="IPR043128">
    <property type="entry name" value="Rev_trsase/Diguanyl_cyclase"/>
</dbReference>
<dbReference type="PROSITE" id="PS50994">
    <property type="entry name" value="INTEGRASE"/>
    <property type="match status" value="1"/>
</dbReference>
<reference evidence="4" key="2">
    <citation type="submission" date="2025-09" db="UniProtKB">
        <authorList>
            <consortium name="Ensembl"/>
        </authorList>
    </citation>
    <scope>IDENTIFICATION</scope>
</reference>
<dbReference type="InterPro" id="IPR001584">
    <property type="entry name" value="Integrase_cat-core"/>
</dbReference>
<proteinExistence type="predicted"/>
<evidence type="ECO:0000256" key="2">
    <source>
        <dbReference type="SAM" id="Coils"/>
    </source>
</evidence>
<feature type="domain" description="Integrase catalytic" evidence="3">
    <location>
        <begin position="415"/>
        <end position="573"/>
    </location>
</feature>
<dbReference type="GeneTree" id="ENSGT01100000263500"/>
<dbReference type="FunFam" id="3.30.70.270:FF:000020">
    <property type="entry name" value="Transposon Tf2-6 polyprotein-like Protein"/>
    <property type="match status" value="1"/>
</dbReference>
<dbReference type="Gene3D" id="3.30.70.270">
    <property type="match status" value="1"/>
</dbReference>
<protein>
    <recommendedName>
        <fullName evidence="1">Gypsy retrotransposon integrase-like protein 1</fullName>
    </recommendedName>
</protein>
<dbReference type="Pfam" id="PF17919">
    <property type="entry name" value="RT_RNaseH_2"/>
    <property type="match status" value="1"/>
</dbReference>
<dbReference type="FunFam" id="3.30.420.10:FF:000032">
    <property type="entry name" value="Retrovirus-related Pol polyprotein from transposon 297-like Protein"/>
    <property type="match status" value="1"/>
</dbReference>
<dbReference type="FunFam" id="1.10.340.70:FF:000001">
    <property type="entry name" value="Retrovirus-related Pol polyprotein from transposon gypsy-like Protein"/>
    <property type="match status" value="1"/>
</dbReference>
<feature type="coiled-coil region" evidence="2">
    <location>
        <begin position="602"/>
        <end position="629"/>
    </location>
</feature>
<accession>A0A3B3QN89</accession>
<dbReference type="InterPro" id="IPR041577">
    <property type="entry name" value="RT_RNaseH_2"/>
</dbReference>
<keyword evidence="5" id="KW-1185">Reference proteome</keyword>
<dbReference type="PANTHER" id="PTHR37984:SF15">
    <property type="entry name" value="INTEGRASE CATALYTIC DOMAIN-CONTAINING PROTEIN"/>
    <property type="match status" value="1"/>
</dbReference>
<reference evidence="4" key="1">
    <citation type="submission" date="2025-08" db="UniProtKB">
        <authorList>
            <consortium name="Ensembl"/>
        </authorList>
    </citation>
    <scope>IDENTIFICATION</scope>
</reference>
<dbReference type="InterPro" id="IPR012337">
    <property type="entry name" value="RNaseH-like_sf"/>
</dbReference>
<dbReference type="SUPFAM" id="SSF56672">
    <property type="entry name" value="DNA/RNA polymerases"/>
    <property type="match status" value="1"/>
</dbReference>
<dbReference type="GO" id="GO:0015074">
    <property type="term" value="P:DNA integration"/>
    <property type="evidence" value="ECO:0007669"/>
    <property type="project" value="InterPro"/>
</dbReference>
<evidence type="ECO:0000259" key="3">
    <source>
        <dbReference type="PROSITE" id="PS50994"/>
    </source>
</evidence>
<evidence type="ECO:0000313" key="5">
    <source>
        <dbReference type="Proteomes" id="UP000261540"/>
    </source>
</evidence>